<feature type="region of interest" description="Disordered" evidence="8">
    <location>
        <begin position="234"/>
        <end position="268"/>
    </location>
</feature>
<dbReference type="OrthoDB" id="10264149at2759"/>
<feature type="domain" description="PIK helical" evidence="10">
    <location>
        <begin position="1613"/>
        <end position="1801"/>
    </location>
</feature>
<dbReference type="FunCoup" id="A0A066WNU3">
    <property type="interactions" value="208"/>
</dbReference>
<name>A0A066WNU3_TILAU</name>
<dbReference type="PROSITE" id="PS00915">
    <property type="entry name" value="PI3_4_KINASE_1"/>
    <property type="match status" value="1"/>
</dbReference>
<keyword evidence="5" id="KW-0547">Nucleotide-binding</keyword>
<dbReference type="SMART" id="SM00146">
    <property type="entry name" value="PI3Kc"/>
    <property type="match status" value="1"/>
</dbReference>
<dbReference type="InterPro" id="IPR000403">
    <property type="entry name" value="PI3/4_kinase_cat_dom"/>
</dbReference>
<comment type="caution">
    <text evidence="11">The sequence shown here is derived from an EMBL/GenBank/DDBJ whole genome shotgun (WGS) entry which is preliminary data.</text>
</comment>
<comment type="similarity">
    <text evidence="2">Belongs to the PI3/PI4-kinase family. Type III PI4K subfamily.</text>
</comment>
<gene>
    <name evidence="11" type="ORF">K437DRAFT_253866</name>
</gene>
<dbReference type="GO" id="GO:0048015">
    <property type="term" value="P:phosphatidylinositol-mediated signaling"/>
    <property type="evidence" value="ECO:0007669"/>
    <property type="project" value="TreeGrafter"/>
</dbReference>
<dbReference type="EC" id="2.7.1.67" evidence="3"/>
<evidence type="ECO:0000256" key="5">
    <source>
        <dbReference type="ARBA" id="ARBA00022741"/>
    </source>
</evidence>
<dbReference type="Gene3D" id="3.30.1010.10">
    <property type="entry name" value="Phosphatidylinositol 3-kinase Catalytic Subunit, Chain A, domain 4"/>
    <property type="match status" value="1"/>
</dbReference>
<evidence type="ECO:0000256" key="7">
    <source>
        <dbReference type="ARBA" id="ARBA00022840"/>
    </source>
</evidence>
<evidence type="ECO:0000259" key="10">
    <source>
        <dbReference type="PROSITE" id="PS51545"/>
    </source>
</evidence>
<dbReference type="SUPFAM" id="SSF48371">
    <property type="entry name" value="ARM repeat"/>
    <property type="match status" value="1"/>
</dbReference>
<dbReference type="Pfam" id="PF00613">
    <property type="entry name" value="PI3Ka"/>
    <property type="match status" value="1"/>
</dbReference>
<dbReference type="InterPro" id="IPR042236">
    <property type="entry name" value="PI3K_accessory_sf"/>
</dbReference>
<dbReference type="InterPro" id="IPR045495">
    <property type="entry name" value="PI4K_N"/>
</dbReference>
<dbReference type="InterPro" id="IPR016024">
    <property type="entry name" value="ARM-type_fold"/>
</dbReference>
<dbReference type="GO" id="GO:0046854">
    <property type="term" value="P:phosphatidylinositol phosphate biosynthetic process"/>
    <property type="evidence" value="ECO:0007669"/>
    <property type="project" value="InterPro"/>
</dbReference>
<dbReference type="InterPro" id="IPR036940">
    <property type="entry name" value="PI3/4_kinase_cat_sf"/>
</dbReference>
<dbReference type="Gene3D" id="1.25.40.70">
    <property type="entry name" value="Phosphatidylinositol 3-kinase, accessory domain (PIK)"/>
    <property type="match status" value="1"/>
</dbReference>
<dbReference type="Proteomes" id="UP000027361">
    <property type="component" value="Unassembled WGS sequence"/>
</dbReference>
<dbReference type="HOGENOM" id="CLU_000893_0_0_1"/>
<dbReference type="FunFam" id="3.30.1010.10:FF:000014">
    <property type="entry name" value="Phosphatidylinositol 4-kinase STT4"/>
    <property type="match status" value="1"/>
</dbReference>
<dbReference type="PROSITE" id="PS51545">
    <property type="entry name" value="PIK_HELICAL"/>
    <property type="match status" value="1"/>
</dbReference>
<organism evidence="11 12">
    <name type="scientific">Tilletiaria anomala (strain ATCC 24038 / CBS 436.72 / UBC 951)</name>
    <dbReference type="NCBI Taxonomy" id="1037660"/>
    <lineage>
        <taxon>Eukaryota</taxon>
        <taxon>Fungi</taxon>
        <taxon>Dikarya</taxon>
        <taxon>Basidiomycota</taxon>
        <taxon>Ustilaginomycotina</taxon>
        <taxon>Exobasidiomycetes</taxon>
        <taxon>Georgefischeriales</taxon>
        <taxon>Tilletiariaceae</taxon>
        <taxon>Tilletiaria</taxon>
    </lineage>
</organism>
<dbReference type="OMA" id="MSQRDEN"/>
<reference evidence="11 12" key="1">
    <citation type="submission" date="2014-05" db="EMBL/GenBank/DDBJ databases">
        <title>Draft genome sequence of a rare smut relative, Tilletiaria anomala UBC 951.</title>
        <authorList>
            <consortium name="DOE Joint Genome Institute"/>
            <person name="Toome M."/>
            <person name="Kuo A."/>
            <person name="Henrissat B."/>
            <person name="Lipzen A."/>
            <person name="Tritt A."/>
            <person name="Yoshinaga Y."/>
            <person name="Zane M."/>
            <person name="Barry K."/>
            <person name="Grigoriev I.V."/>
            <person name="Spatafora J.W."/>
            <person name="Aimea M.C."/>
        </authorList>
    </citation>
    <scope>NUCLEOTIDE SEQUENCE [LARGE SCALE GENOMIC DNA]</scope>
    <source>
        <strain evidence="11 12">UBC 951</strain>
    </source>
</reference>
<evidence type="ECO:0000313" key="11">
    <source>
        <dbReference type="EMBL" id="KDN52674.1"/>
    </source>
</evidence>
<accession>A0A066WNU3</accession>
<dbReference type="CDD" id="cd05167">
    <property type="entry name" value="PI4Kc_III_alpha"/>
    <property type="match status" value="1"/>
</dbReference>
<keyword evidence="7" id="KW-0067">ATP-binding</keyword>
<evidence type="ECO:0000313" key="12">
    <source>
        <dbReference type="Proteomes" id="UP000027361"/>
    </source>
</evidence>
<dbReference type="InterPro" id="IPR015433">
    <property type="entry name" value="PI3/4_kinase"/>
</dbReference>
<dbReference type="PROSITE" id="PS50290">
    <property type="entry name" value="PI3_4_KINASE_3"/>
    <property type="match status" value="1"/>
</dbReference>
<dbReference type="PROSITE" id="PS00916">
    <property type="entry name" value="PI3_4_KINASE_2"/>
    <property type="match status" value="1"/>
</dbReference>
<dbReference type="RefSeq" id="XP_013245513.1">
    <property type="nucleotide sequence ID" value="XM_013390059.1"/>
</dbReference>
<evidence type="ECO:0000256" key="8">
    <source>
        <dbReference type="SAM" id="MobiDB-lite"/>
    </source>
</evidence>
<dbReference type="InParanoid" id="A0A066WNU3"/>
<dbReference type="GO" id="GO:0004430">
    <property type="term" value="F:1-phosphatidylinositol 4-kinase activity"/>
    <property type="evidence" value="ECO:0007669"/>
    <property type="project" value="UniProtKB-EC"/>
</dbReference>
<dbReference type="Pfam" id="PF19274">
    <property type="entry name" value="PI4K_N"/>
    <property type="match status" value="2"/>
</dbReference>
<dbReference type="PANTHER" id="PTHR10048:SF15">
    <property type="entry name" value="PHOSPHATIDYLINOSITOL 4-KINASE ALPHA"/>
    <property type="match status" value="1"/>
</dbReference>
<evidence type="ECO:0000259" key="9">
    <source>
        <dbReference type="PROSITE" id="PS50290"/>
    </source>
</evidence>
<comment type="catalytic activity">
    <reaction evidence="1">
        <text>a 1,2-diacyl-sn-glycero-3-phospho-(1D-myo-inositol) + ATP = a 1,2-diacyl-sn-glycero-3-phospho-(1D-myo-inositol 4-phosphate) + ADP + H(+)</text>
        <dbReference type="Rhea" id="RHEA:19877"/>
        <dbReference type="ChEBI" id="CHEBI:15378"/>
        <dbReference type="ChEBI" id="CHEBI:30616"/>
        <dbReference type="ChEBI" id="CHEBI:57880"/>
        <dbReference type="ChEBI" id="CHEBI:58178"/>
        <dbReference type="ChEBI" id="CHEBI:456216"/>
        <dbReference type="EC" id="2.7.1.67"/>
    </reaction>
</comment>
<evidence type="ECO:0000256" key="6">
    <source>
        <dbReference type="ARBA" id="ARBA00022777"/>
    </source>
</evidence>
<evidence type="ECO:0000256" key="3">
    <source>
        <dbReference type="ARBA" id="ARBA00012169"/>
    </source>
</evidence>
<keyword evidence="12" id="KW-1185">Reference proteome</keyword>
<dbReference type="GO" id="GO:0005737">
    <property type="term" value="C:cytoplasm"/>
    <property type="evidence" value="ECO:0007669"/>
    <property type="project" value="TreeGrafter"/>
</dbReference>
<dbReference type="EMBL" id="JMSN01000007">
    <property type="protein sequence ID" value="KDN52674.1"/>
    <property type="molecule type" value="Genomic_DNA"/>
</dbReference>
<dbReference type="GO" id="GO:0005524">
    <property type="term" value="F:ATP binding"/>
    <property type="evidence" value="ECO:0007669"/>
    <property type="project" value="UniProtKB-KW"/>
</dbReference>
<feature type="domain" description="PI3K/PI4K catalytic" evidence="9">
    <location>
        <begin position="1874"/>
        <end position="2161"/>
    </location>
</feature>
<dbReference type="GO" id="GO:0005886">
    <property type="term" value="C:plasma membrane"/>
    <property type="evidence" value="ECO:0007669"/>
    <property type="project" value="TreeGrafter"/>
</dbReference>
<evidence type="ECO:0000256" key="2">
    <source>
        <dbReference type="ARBA" id="ARBA00006209"/>
    </source>
</evidence>
<dbReference type="SUPFAM" id="SSF56112">
    <property type="entry name" value="Protein kinase-like (PK-like)"/>
    <property type="match status" value="1"/>
</dbReference>
<dbReference type="SMART" id="SM00145">
    <property type="entry name" value="PI3Ka"/>
    <property type="match status" value="1"/>
</dbReference>
<dbReference type="GeneID" id="25263693"/>
<dbReference type="FunFam" id="1.10.1070.11:FF:000012">
    <property type="entry name" value="Phosphatidylinositol 4-kinase alpha 1"/>
    <property type="match status" value="1"/>
</dbReference>
<dbReference type="InterPro" id="IPR018936">
    <property type="entry name" value="PI3/4_kinase_CS"/>
</dbReference>
<keyword evidence="4" id="KW-0808">Transferase</keyword>
<evidence type="ECO:0000256" key="4">
    <source>
        <dbReference type="ARBA" id="ARBA00022679"/>
    </source>
</evidence>
<dbReference type="STRING" id="1037660.A0A066WNU3"/>
<proteinExistence type="inferred from homology"/>
<dbReference type="InterPro" id="IPR001263">
    <property type="entry name" value="PI3K_accessory_dom"/>
</dbReference>
<dbReference type="Gene3D" id="1.10.1070.11">
    <property type="entry name" value="Phosphatidylinositol 3-/4-kinase, catalytic domain"/>
    <property type="match status" value="1"/>
</dbReference>
<dbReference type="InterPro" id="IPR011009">
    <property type="entry name" value="Kinase-like_dom_sf"/>
</dbReference>
<protein>
    <recommendedName>
        <fullName evidence="3">1-phosphatidylinositol 4-kinase</fullName>
        <ecNumber evidence="3">2.7.1.67</ecNumber>
    </recommendedName>
</protein>
<evidence type="ECO:0000256" key="1">
    <source>
        <dbReference type="ARBA" id="ARBA00001686"/>
    </source>
</evidence>
<dbReference type="PANTHER" id="PTHR10048">
    <property type="entry name" value="PHOSPHATIDYLINOSITOL KINASE"/>
    <property type="match status" value="1"/>
</dbReference>
<keyword evidence="6" id="KW-0418">Kinase</keyword>
<sequence length="2177" mass="238306">MDSLDLSTHQLILNELAVTLASQASHGKLSTADTAALYGSSRGASGSSRKVSGSGNGKYLNVTDIRTQIGLAQFASSIAHSKHASAEAHLAPVLRELTALLAELSNTELEESMDWQEWCLPDQLACALVASMLRVANAAPQHRDSCVGAILTLAQRLSDGLSATAGDAHIVAVRLVPLFHGFYRAVASFGFQWGATEFARLATALAPLTSTAQTVRRLNDALLILPEQEAALQQANRATRRKPKAATVRPNNDDEGNDDGRSEGSVDTFFSGDDEIEEDELDAAANQGGFVDSSDSAAFDFRTTLLLHYRKVFRPLSGHFVLCAVIEVLASVLSQLLAAHIKTSTAGASKYSVPAFRRDADEAETLHLSLEHDASATRKAWKSLLANPVADIHVRRHNDMNNPQAPETSEVNTTGSTASRIVNALPIIINGGNGSAAFRDDSLSDALSALPTSLSSALSQTLHMASRAYHDVHRFVDNEGSKQRSANGDLHMDIYALEILAESLKLGALCSVAQARAGASSVGRNVNSHTLVRVRTLLSEQASVFEPVLQGAALQATGFLVLNFPAIALPMTTQLRRFVTSPLAMFGVEPASTAHTMSPILASAAKALCACVTAHGNDDLVVSTMYTLLNYLGKDMSFGGYAAGGAAGSGISVRSGASRAVSVRDHAVIGGGMHHAGSLTSFATRTEEQKVAITASTIATVSRLAIEVGQPDVIALTTSMLLQRLRTAEAHAEAALLVHLVPLAVAGSKVSFVEVVRALINALRSAMSGGAGRRASQAAQQALLRLAQRLGQRQECEEGDTSSVEQQEAAVAVDVGDNTDLSSGRKEIYLVELLQLFAEKGQQLQTAASSGKASKEELAELNTDLANLLPTISALLAHSDINPQLKPTVEMVSLFRNMWFLSILFGYAMPPTERRAATSARAPGSAAAAHEELVSSALASISLKTPTLVPETAHNYLESDLEYNSVLKRDFSAASIETQRRTLAVLIPSHTSEIRSFKFAELTFLQTIFNLECMRSSLGRPSMILWYFVNDGLNSSSLVGSMEAIADKVMQQFIADIEPQLYEHALDPRVSAEVRNLLLGSVHRVSKVRVVSRKFLDRLIGAYPSLLCDGDLVILMLEMLTLVRHGCESEYRDEYSPVYHFHSERANVAFDMSDSYPQREEILRDFLQRTRTFLGALVERAPVELQGILQRYLSTLDDTSLPGYTELGKSVALEYAKMVGVGNRQETFLPPLGGWTADTSSTLVNDLVAKSNYMGEVTGIHLALTNGLVELRKDPKKSFSTVNIQQCKQQLADVSRELLSKKPNVSFAETRRLLYRTAALAVALPEIDFDFLHYVVSIPIRLFTPASILTASHVWTWIIGERPTAETKIMVEVTIGWLSTIQLRKGIFSKSLNSKHPLLQKTEMSAFDRQTIVAEREAATRLFTPHLILLRMISSRYQAFHSRDPSMVLTMARLLDHSARSVDRMSTHPLAREVRFTLVHFGLRLLQGSKLDGLVEFHLRQGLYKIAFAWFAECPQWSFGSNRLQVQAEMRLLSDTLKLLASDKMRASQVITSFPADMAYVRLPGRLTVAESSRAASDQRLLLSLLVESELSRFSVWNNPMAVPGRGSDFVGNATKSMTEATWASVVRVAWSVNPQVAVQMTQRFKSAAVTAEAGRLVRADPGKVVRSPDALGLLTESHLQLALREGTDLRWLLYWAAVTPVEGIELFSPKYGNNPMLLQYAMRALEELPVELTFFYVPQVVQALRSDEYGYVEQFIFETSKISQLFCHQIIWNMKANSYKDDNAGIEDPMKPTLDRMIENIVHALSGESQKFYNREFGFFDEITSISGKLKPYIKKSKQEKKAKIDEEMAKIKVDPGVYLPSNSDGVVVDIDRKSGRPLQSHAKAPFMATFKVHRDVLKPGAALADDGEMQKEGVDVWQAALFKVGDDCRQDALALQVIAMFKNIFTNVGLDLYLNPYCVVATGPGCGIIDAVPNATSRDEMGRAKINNLLSFFIGKYGNPDGIAFQKARLNFIQSMAAYSLACYILQIKDRHNGNIMIDGDGHIVHVDFGFLFDIGPGGMKFEPNSFKLSHEMVMVMGGAASQGFKMFSELVVKGFLAIRPYAKDIISVCHMMLGTDLPSFKGEPTIHRLRDRFKLEMTERQAAKWAEGLIADGFENPRSTFYDGFQKLQNGIPY</sequence>
<dbReference type="Pfam" id="PF00454">
    <property type="entry name" value="PI3_PI4_kinase"/>
    <property type="match status" value="1"/>
</dbReference>
<dbReference type="FunFam" id="1.25.40.70:FF:000011">
    <property type="entry name" value="Phosphatidylinositol 4-kinase alpha"/>
    <property type="match status" value="1"/>
</dbReference>